<accession>A0ABV7KHV3</accession>
<comment type="caution">
    <text evidence="2">The sequence shown here is derived from an EMBL/GenBank/DDBJ whole genome shotgun (WGS) entry which is preliminary data.</text>
</comment>
<keyword evidence="1" id="KW-0732">Signal</keyword>
<evidence type="ECO:0000256" key="1">
    <source>
        <dbReference type="SAM" id="SignalP"/>
    </source>
</evidence>
<organism evidence="2 3">
    <name type="scientific">Aquamicrobium soli</name>
    <dbReference type="NCBI Taxonomy" id="1811518"/>
    <lineage>
        <taxon>Bacteria</taxon>
        <taxon>Pseudomonadati</taxon>
        <taxon>Pseudomonadota</taxon>
        <taxon>Alphaproteobacteria</taxon>
        <taxon>Hyphomicrobiales</taxon>
        <taxon>Phyllobacteriaceae</taxon>
        <taxon>Aquamicrobium</taxon>
    </lineage>
</organism>
<dbReference type="Proteomes" id="UP001595583">
    <property type="component" value="Unassembled WGS sequence"/>
</dbReference>
<name>A0ABV7KHV3_9HYPH</name>
<feature type="signal peptide" evidence="1">
    <location>
        <begin position="1"/>
        <end position="21"/>
    </location>
</feature>
<proteinExistence type="predicted"/>
<reference evidence="3" key="1">
    <citation type="journal article" date="2019" name="Int. J. Syst. Evol. Microbiol.">
        <title>The Global Catalogue of Microorganisms (GCM) 10K type strain sequencing project: providing services to taxonomists for standard genome sequencing and annotation.</title>
        <authorList>
            <consortium name="The Broad Institute Genomics Platform"/>
            <consortium name="The Broad Institute Genome Sequencing Center for Infectious Disease"/>
            <person name="Wu L."/>
            <person name="Ma J."/>
        </authorList>
    </citation>
    <scope>NUCLEOTIDE SEQUENCE [LARGE SCALE GENOMIC DNA]</scope>
    <source>
        <strain evidence="3">KCTC 52165</strain>
    </source>
</reference>
<dbReference type="EMBL" id="JBHRTK010000028">
    <property type="protein sequence ID" value="MFC3208724.1"/>
    <property type="molecule type" value="Genomic_DNA"/>
</dbReference>
<evidence type="ECO:0000313" key="3">
    <source>
        <dbReference type="Proteomes" id="UP001595583"/>
    </source>
</evidence>
<keyword evidence="3" id="KW-1185">Reference proteome</keyword>
<gene>
    <name evidence="2" type="ORF">ACFOHJ_21100</name>
</gene>
<evidence type="ECO:0000313" key="2">
    <source>
        <dbReference type="EMBL" id="MFC3208724.1"/>
    </source>
</evidence>
<dbReference type="RefSeq" id="WP_378224404.1">
    <property type="nucleotide sequence ID" value="NZ_JBHRTK010000028.1"/>
</dbReference>
<protein>
    <submittedName>
        <fullName evidence="2">Uncharacterized protein</fullName>
    </submittedName>
</protein>
<sequence length="125" mass="13678">MIRFVVIALVLAAYAVPGARAADMHFYLKNRRHHAVAVELFGQDRQKVWPGGGKAYFLDAREKKSVPVSCIAGERICFGAWKVGDDGVAFGVGPDNDRPPCEYCCFLCVEKSSRDISISKPADGD</sequence>
<feature type="chain" id="PRO_5046634137" evidence="1">
    <location>
        <begin position="22"/>
        <end position="125"/>
    </location>
</feature>